<dbReference type="AlphaFoldDB" id="A0AAE0PMR8"/>
<evidence type="ECO:0000259" key="3">
    <source>
        <dbReference type="Pfam" id="PF07687"/>
    </source>
</evidence>
<dbReference type="CDD" id="cd05672">
    <property type="entry name" value="M20_ACY1L2-like"/>
    <property type="match status" value="1"/>
</dbReference>
<dbReference type="InterPro" id="IPR036264">
    <property type="entry name" value="Bact_exopeptidase_dim_dom"/>
</dbReference>
<dbReference type="Proteomes" id="UP001281003">
    <property type="component" value="Unassembled WGS sequence"/>
</dbReference>
<sequence length="434" mass="47427">MTDPTIASTIASAITAAKDEIAIVNNHIHSNPELAYLEFTAHSTLVHSLRRLGFTVTSPAYNLPTSFEAEYSNVNPSDNNNDQGRLIIFNAEYDALPEIGHACGHNLITTSSLAAFLGVASLLKSHPHLPGRVRLLGTPAEEGGGGKLKLISSGAYKDCSACLMVHPGPQAKLPPGISAVSFVRMLANVKYRVYFSGREAHASISPWEGVNALDAVCLSYNAISMLRQQIRPDERIHGVFREAGTRPNVTPAECVVEYYVRSTTRKGAERLGERVLRCFEGAAVATGCEWRREDLAGYFDVRPSRALCKAWMDSMNSMNSGERAAEEVQTGKWGRVAWEDPKDFFQGSTDMGNVCYECPGFHGVFGIETEDGAANHTKGFTKGAGTQEAFEKALECGRAMAEVGWRVLVDEEFAKEVRREWEEDMKAAAEGKEV</sequence>
<reference evidence="4" key="1">
    <citation type="journal article" date="2023" name="Mol. Phylogenet. Evol.">
        <title>Genome-scale phylogeny and comparative genomics of the fungal order Sordariales.</title>
        <authorList>
            <person name="Hensen N."/>
            <person name="Bonometti L."/>
            <person name="Westerberg I."/>
            <person name="Brannstrom I.O."/>
            <person name="Guillou S."/>
            <person name="Cros-Aarteil S."/>
            <person name="Calhoun S."/>
            <person name="Haridas S."/>
            <person name="Kuo A."/>
            <person name="Mondo S."/>
            <person name="Pangilinan J."/>
            <person name="Riley R."/>
            <person name="LaButti K."/>
            <person name="Andreopoulos B."/>
            <person name="Lipzen A."/>
            <person name="Chen C."/>
            <person name="Yan M."/>
            <person name="Daum C."/>
            <person name="Ng V."/>
            <person name="Clum A."/>
            <person name="Steindorff A."/>
            <person name="Ohm R.A."/>
            <person name="Martin F."/>
            <person name="Silar P."/>
            <person name="Natvig D.O."/>
            <person name="Lalanne C."/>
            <person name="Gautier V."/>
            <person name="Ament-Velasquez S.L."/>
            <person name="Kruys A."/>
            <person name="Hutchinson M.I."/>
            <person name="Powell A.J."/>
            <person name="Barry K."/>
            <person name="Miller A.N."/>
            <person name="Grigoriev I.V."/>
            <person name="Debuchy R."/>
            <person name="Gladieux P."/>
            <person name="Hiltunen Thoren M."/>
            <person name="Johannesson H."/>
        </authorList>
    </citation>
    <scope>NUCLEOTIDE SEQUENCE</scope>
    <source>
        <strain evidence="4">FGSC 1904</strain>
    </source>
</reference>
<comment type="caution">
    <text evidence="4">The sequence shown here is derived from an EMBL/GenBank/DDBJ whole genome shotgun (WGS) entry which is preliminary data.</text>
</comment>
<keyword evidence="5" id="KW-1185">Reference proteome</keyword>
<organism evidence="4 5">
    <name type="scientific">Sordaria brevicollis</name>
    <dbReference type="NCBI Taxonomy" id="83679"/>
    <lineage>
        <taxon>Eukaryota</taxon>
        <taxon>Fungi</taxon>
        <taxon>Dikarya</taxon>
        <taxon>Ascomycota</taxon>
        <taxon>Pezizomycotina</taxon>
        <taxon>Sordariomycetes</taxon>
        <taxon>Sordariomycetidae</taxon>
        <taxon>Sordariales</taxon>
        <taxon>Sordariaceae</taxon>
        <taxon>Sordaria</taxon>
    </lineage>
</organism>
<dbReference type="SUPFAM" id="SSF53187">
    <property type="entry name" value="Zn-dependent exopeptidases"/>
    <property type="match status" value="1"/>
</dbReference>
<evidence type="ECO:0000313" key="5">
    <source>
        <dbReference type="Proteomes" id="UP001281003"/>
    </source>
</evidence>
<dbReference type="Gene3D" id="3.30.70.360">
    <property type="match status" value="1"/>
</dbReference>
<dbReference type="InterPro" id="IPR002933">
    <property type="entry name" value="Peptidase_M20"/>
</dbReference>
<accession>A0AAE0PMR8</accession>
<gene>
    <name evidence="4" type="ORF">B0T20DRAFT_344177</name>
</gene>
<dbReference type="PANTHER" id="PTHR30575:SF0">
    <property type="entry name" value="XAA-ARG DIPEPTIDASE"/>
    <property type="match status" value="1"/>
</dbReference>
<comment type="similarity">
    <text evidence="1 2">Belongs to the peptidase M20A family.</text>
</comment>
<dbReference type="Pfam" id="PF07687">
    <property type="entry name" value="M20_dimer"/>
    <property type="match status" value="1"/>
</dbReference>
<evidence type="ECO:0000256" key="1">
    <source>
        <dbReference type="ARBA" id="ARBA00006247"/>
    </source>
</evidence>
<dbReference type="SUPFAM" id="SSF55031">
    <property type="entry name" value="Bacterial exopeptidase dimerisation domain"/>
    <property type="match status" value="1"/>
</dbReference>
<protein>
    <recommendedName>
        <fullName evidence="2">Peptidase M20 domain-containing protein 2</fullName>
    </recommendedName>
</protein>
<proteinExistence type="inferred from homology"/>
<dbReference type="Gene3D" id="3.40.630.10">
    <property type="entry name" value="Zn peptidases"/>
    <property type="match status" value="1"/>
</dbReference>
<dbReference type="PANTHER" id="PTHR30575">
    <property type="entry name" value="PEPTIDASE M20"/>
    <property type="match status" value="1"/>
</dbReference>
<dbReference type="InterPro" id="IPR052030">
    <property type="entry name" value="Peptidase_M20/M20A_hydrolases"/>
</dbReference>
<dbReference type="InterPro" id="IPR017144">
    <property type="entry name" value="Xaa-Arg_dipeptidase"/>
</dbReference>
<dbReference type="GO" id="GO:0016805">
    <property type="term" value="F:dipeptidase activity"/>
    <property type="evidence" value="ECO:0007669"/>
    <property type="project" value="InterPro"/>
</dbReference>
<dbReference type="InterPro" id="IPR011650">
    <property type="entry name" value="Peptidase_M20_dimer"/>
</dbReference>
<dbReference type="Pfam" id="PF01546">
    <property type="entry name" value="Peptidase_M20"/>
    <property type="match status" value="1"/>
</dbReference>
<dbReference type="EMBL" id="JAUTDP010000001">
    <property type="protein sequence ID" value="KAK3402584.1"/>
    <property type="molecule type" value="Genomic_DNA"/>
</dbReference>
<evidence type="ECO:0000256" key="2">
    <source>
        <dbReference type="PIRNR" id="PIRNR037226"/>
    </source>
</evidence>
<name>A0AAE0PMR8_SORBR</name>
<dbReference type="NCBIfam" id="TIGR01891">
    <property type="entry name" value="amidohydrolases"/>
    <property type="match status" value="1"/>
</dbReference>
<reference evidence="4" key="2">
    <citation type="submission" date="2023-07" db="EMBL/GenBank/DDBJ databases">
        <authorList>
            <consortium name="Lawrence Berkeley National Laboratory"/>
            <person name="Haridas S."/>
            <person name="Hensen N."/>
            <person name="Bonometti L."/>
            <person name="Westerberg I."/>
            <person name="Brannstrom I.O."/>
            <person name="Guillou S."/>
            <person name="Cros-Aarteil S."/>
            <person name="Calhoun S."/>
            <person name="Kuo A."/>
            <person name="Mondo S."/>
            <person name="Pangilinan J."/>
            <person name="Riley R."/>
            <person name="LaButti K."/>
            <person name="Andreopoulos B."/>
            <person name="Lipzen A."/>
            <person name="Chen C."/>
            <person name="Yanf M."/>
            <person name="Daum C."/>
            <person name="Ng V."/>
            <person name="Clum A."/>
            <person name="Steindorff A."/>
            <person name="Ohm R."/>
            <person name="Martin F."/>
            <person name="Silar P."/>
            <person name="Natvig D."/>
            <person name="Lalanne C."/>
            <person name="Gautier V."/>
            <person name="Ament-velasquez S.L."/>
            <person name="Kruys A."/>
            <person name="Hutchinson M.I."/>
            <person name="Powell A.J."/>
            <person name="Barry K."/>
            <person name="Miller A.N."/>
            <person name="Grigoriev I.V."/>
            <person name="Debuchy R."/>
            <person name="Gladieux P."/>
            <person name="Thoren M.H."/>
            <person name="Johannesson H."/>
        </authorList>
    </citation>
    <scope>NUCLEOTIDE SEQUENCE</scope>
    <source>
        <strain evidence="4">FGSC 1904</strain>
    </source>
</reference>
<dbReference type="FunFam" id="3.30.70.360:FF:000004">
    <property type="entry name" value="Peptidase M20 domain-containing protein 2"/>
    <property type="match status" value="1"/>
</dbReference>
<dbReference type="PIRSF" id="PIRSF037226">
    <property type="entry name" value="Amidohydrolase_ACY1L2_prd"/>
    <property type="match status" value="1"/>
</dbReference>
<dbReference type="InterPro" id="IPR017439">
    <property type="entry name" value="Amidohydrolase"/>
</dbReference>
<feature type="domain" description="Peptidase M20 dimerisation" evidence="3">
    <location>
        <begin position="190"/>
        <end position="275"/>
    </location>
</feature>
<evidence type="ECO:0000313" key="4">
    <source>
        <dbReference type="EMBL" id="KAK3402584.1"/>
    </source>
</evidence>